<evidence type="ECO:0000313" key="2">
    <source>
        <dbReference type="Proteomes" id="UP000789396"/>
    </source>
</evidence>
<gene>
    <name evidence="1" type="ORF">RFULGI_LOCUS16209</name>
</gene>
<accession>A0A9N9JJF4</accession>
<sequence length="68" mass="7505">PENLPTVLQNPDIVTLVLKYLKEKETDEMPALLFDWNDAGFNDTVTSNCRNGIATQTKASIIADLLAN</sequence>
<reference evidence="1" key="1">
    <citation type="submission" date="2021-06" db="EMBL/GenBank/DDBJ databases">
        <authorList>
            <person name="Kallberg Y."/>
            <person name="Tangrot J."/>
            <person name="Rosling A."/>
        </authorList>
    </citation>
    <scope>NUCLEOTIDE SEQUENCE</scope>
    <source>
        <strain evidence="1">IN212</strain>
    </source>
</reference>
<dbReference type="EMBL" id="CAJVPZ010056280">
    <property type="protein sequence ID" value="CAG8785490.1"/>
    <property type="molecule type" value="Genomic_DNA"/>
</dbReference>
<proteinExistence type="predicted"/>
<name>A0A9N9JJF4_9GLOM</name>
<dbReference type="AlphaFoldDB" id="A0A9N9JJF4"/>
<keyword evidence="2" id="KW-1185">Reference proteome</keyword>
<organism evidence="1 2">
    <name type="scientific">Racocetra fulgida</name>
    <dbReference type="NCBI Taxonomy" id="60492"/>
    <lineage>
        <taxon>Eukaryota</taxon>
        <taxon>Fungi</taxon>
        <taxon>Fungi incertae sedis</taxon>
        <taxon>Mucoromycota</taxon>
        <taxon>Glomeromycotina</taxon>
        <taxon>Glomeromycetes</taxon>
        <taxon>Diversisporales</taxon>
        <taxon>Gigasporaceae</taxon>
        <taxon>Racocetra</taxon>
    </lineage>
</organism>
<comment type="caution">
    <text evidence="1">The sequence shown here is derived from an EMBL/GenBank/DDBJ whole genome shotgun (WGS) entry which is preliminary data.</text>
</comment>
<feature type="non-terminal residue" evidence="1">
    <location>
        <position position="68"/>
    </location>
</feature>
<feature type="non-terminal residue" evidence="1">
    <location>
        <position position="1"/>
    </location>
</feature>
<protein>
    <submittedName>
        <fullName evidence="1">7309_t:CDS:1</fullName>
    </submittedName>
</protein>
<evidence type="ECO:0000313" key="1">
    <source>
        <dbReference type="EMBL" id="CAG8785490.1"/>
    </source>
</evidence>
<dbReference type="Proteomes" id="UP000789396">
    <property type="component" value="Unassembled WGS sequence"/>
</dbReference>
<dbReference type="OrthoDB" id="2305202at2759"/>